<dbReference type="AlphaFoldDB" id="A0A318LET4"/>
<evidence type="ECO:0000313" key="3">
    <source>
        <dbReference type="Proteomes" id="UP000247892"/>
    </source>
</evidence>
<keyword evidence="3" id="KW-1185">Reference proteome</keyword>
<proteinExistence type="predicted"/>
<sequence>MPAEPPQDRPRQREPLDLPVLRIVCWQLALVLAFLAIGRPWPVVTALLLTSATLLAWTGLRYRGRWLSDELTERARLLLRRRQRDLPDTEAGHLLLRALAPGSGARTVELAGTSAGVVSRTGELVAVLRPVDTGPAVLAQLALSGALLADNGEPSPALPAIRLQLVLHRGPQQTDHTRAWLAVRALREPNFADDADLLVALNNTVRRLHRKLRRAGLGATALTEPELLSTLVALTHTGPGRGMIREERRHWRAGPITQVGLRLTGLGDRPVQARIQVLHRLLAAVPGTACTIAITAPEHAAVLRVAATTDAGVDAAAERLLRMHLPGLRLERMDNQHAPAVAASLPIGGNP</sequence>
<name>A0A318LET4_9PSEU</name>
<dbReference type="EMBL" id="MASU01000013">
    <property type="protein sequence ID" value="PXY24534.1"/>
    <property type="molecule type" value="Genomic_DNA"/>
</dbReference>
<comment type="caution">
    <text evidence="2">The sequence shown here is derived from an EMBL/GenBank/DDBJ whole genome shotgun (WGS) entry which is preliminary data.</text>
</comment>
<evidence type="ECO:0000313" key="2">
    <source>
        <dbReference type="EMBL" id="PXY24534.1"/>
    </source>
</evidence>
<dbReference type="InterPro" id="IPR050051">
    <property type="entry name" value="EccE_dom"/>
</dbReference>
<organism evidence="2 3">
    <name type="scientific">Prauserella flavalba</name>
    <dbReference type="NCBI Taxonomy" id="1477506"/>
    <lineage>
        <taxon>Bacteria</taxon>
        <taxon>Bacillati</taxon>
        <taxon>Actinomycetota</taxon>
        <taxon>Actinomycetes</taxon>
        <taxon>Pseudonocardiales</taxon>
        <taxon>Pseudonocardiaceae</taxon>
        <taxon>Prauserella</taxon>
    </lineage>
</organism>
<protein>
    <recommendedName>
        <fullName evidence="1">Type VII secretion system protein EccE domain-containing protein</fullName>
    </recommendedName>
</protein>
<dbReference type="Pfam" id="PF11203">
    <property type="entry name" value="EccE"/>
    <property type="match status" value="1"/>
</dbReference>
<accession>A0A318LET4</accession>
<dbReference type="Proteomes" id="UP000247892">
    <property type="component" value="Unassembled WGS sequence"/>
</dbReference>
<evidence type="ECO:0000259" key="1">
    <source>
        <dbReference type="Pfam" id="PF11203"/>
    </source>
</evidence>
<dbReference type="OrthoDB" id="5191307at2"/>
<reference evidence="2 3" key="1">
    <citation type="submission" date="2016-07" db="EMBL/GenBank/DDBJ databases">
        <title>Draft genome sequence of Prauserella sp. YIM 121212, isolated from alkaline soil.</title>
        <authorList>
            <person name="Ruckert C."/>
            <person name="Albersmeier A."/>
            <person name="Jiang C.-L."/>
            <person name="Jiang Y."/>
            <person name="Kalinowski J."/>
            <person name="Schneider O."/>
            <person name="Winkler A."/>
            <person name="Zotchev S.B."/>
        </authorList>
    </citation>
    <scope>NUCLEOTIDE SEQUENCE [LARGE SCALE GENOMIC DNA]</scope>
    <source>
        <strain evidence="2 3">YIM 121212</strain>
    </source>
</reference>
<gene>
    <name evidence="2" type="ORF">BA062_27110</name>
</gene>
<feature type="domain" description="Type VII secretion system protein EccE" evidence="1">
    <location>
        <begin position="194"/>
        <end position="255"/>
    </location>
</feature>